<feature type="transmembrane region" description="Helical" evidence="1">
    <location>
        <begin position="12"/>
        <end position="30"/>
    </location>
</feature>
<feature type="transmembrane region" description="Helical" evidence="1">
    <location>
        <begin position="110"/>
        <end position="127"/>
    </location>
</feature>
<keyword evidence="1" id="KW-0812">Transmembrane</keyword>
<dbReference type="InterPro" id="IPR025695">
    <property type="entry name" value="DoxX-like"/>
</dbReference>
<keyword evidence="3" id="KW-1185">Reference proteome</keyword>
<evidence type="ECO:0000313" key="3">
    <source>
        <dbReference type="Proteomes" id="UP000309544"/>
    </source>
</evidence>
<evidence type="ECO:0000256" key="1">
    <source>
        <dbReference type="SAM" id="Phobius"/>
    </source>
</evidence>
<keyword evidence="1" id="KW-1133">Transmembrane helix</keyword>
<name>A0A5C4RYS3_PROVB</name>
<sequence length="133" mass="14847">MDLNRWKGESVSLILTRIALAFSWIYQGAVPKLACMSSGEIELVGFVITTYELACAMVVWMGYGEIIFGAFLLFTRRRWVFIMNSVFLTLLVVYVAVADPGLLVLPFNPLTLNVALAVLSFVAFIELKKSMTL</sequence>
<keyword evidence="1" id="KW-0472">Membrane</keyword>
<reference evidence="2 3" key="1">
    <citation type="submission" date="2019-05" db="EMBL/GenBank/DDBJ databases">
        <title>Draft Whole-Genome sequence of the green sulfur bacterium Prosthecochloris vibrioformis DSM 260.</title>
        <authorList>
            <person name="Meyer T.E."/>
            <person name="Kyndt J.A."/>
        </authorList>
    </citation>
    <scope>NUCLEOTIDE SEQUENCE [LARGE SCALE GENOMIC DNA]</scope>
    <source>
        <strain evidence="2 3">DSM 260</strain>
    </source>
</reference>
<organism evidence="2 3">
    <name type="scientific">Prosthecochloris vibrioformis</name>
    <name type="common">Chlorobium vibrioforme</name>
    <dbReference type="NCBI Taxonomy" id="1098"/>
    <lineage>
        <taxon>Bacteria</taxon>
        <taxon>Pseudomonadati</taxon>
        <taxon>Chlorobiota</taxon>
        <taxon>Chlorobiia</taxon>
        <taxon>Chlorobiales</taxon>
        <taxon>Chlorobiaceae</taxon>
        <taxon>Prosthecochloris</taxon>
    </lineage>
</organism>
<dbReference type="RefSeq" id="WP_068867036.1">
    <property type="nucleotide sequence ID" value="NZ_VDCI01000008.1"/>
</dbReference>
<comment type="caution">
    <text evidence="2">The sequence shown here is derived from an EMBL/GenBank/DDBJ whole genome shotgun (WGS) entry which is preliminary data.</text>
</comment>
<evidence type="ECO:0008006" key="4">
    <source>
        <dbReference type="Google" id="ProtNLM"/>
    </source>
</evidence>
<feature type="transmembrane region" description="Helical" evidence="1">
    <location>
        <begin position="81"/>
        <end position="98"/>
    </location>
</feature>
<dbReference type="AlphaFoldDB" id="A0A5C4RYS3"/>
<protein>
    <recommendedName>
        <fullName evidence="4">DoxX family protein</fullName>
    </recommendedName>
</protein>
<gene>
    <name evidence="2" type="ORF">FGF68_08555</name>
</gene>
<dbReference type="EMBL" id="VDCI01000008">
    <property type="protein sequence ID" value="TNJ36079.1"/>
    <property type="molecule type" value="Genomic_DNA"/>
</dbReference>
<accession>A0A5C4RYS3</accession>
<evidence type="ECO:0000313" key="2">
    <source>
        <dbReference type="EMBL" id="TNJ36079.1"/>
    </source>
</evidence>
<feature type="transmembrane region" description="Helical" evidence="1">
    <location>
        <begin position="50"/>
        <end position="74"/>
    </location>
</feature>
<proteinExistence type="predicted"/>
<dbReference type="Pfam" id="PF13781">
    <property type="entry name" value="DoxX_3"/>
    <property type="match status" value="1"/>
</dbReference>
<dbReference type="Proteomes" id="UP000309544">
    <property type="component" value="Unassembled WGS sequence"/>
</dbReference>